<feature type="compositionally biased region" description="Low complexity" evidence="1">
    <location>
        <begin position="181"/>
        <end position="193"/>
    </location>
</feature>
<feature type="compositionally biased region" description="Low complexity" evidence="1">
    <location>
        <begin position="206"/>
        <end position="224"/>
    </location>
</feature>
<sequence>MGFSVIFIAISCVAVLQAAAISDLKGESRHSTVQITRSTIRDNSALKKTQENLRAAHMSLQSNQIVGSATHDQVQIQPKHHSQEIQTSTLSDQGSGQNQLSQSTTRDSFPTTTTSSAASGNIYMDGELLHHNQQRQEQGNSDSRERFNVNGQNQQRFYDNNQQNSEEKQFYNSREQSPAVQQQHFSRRQQSQQPIFSDRPSSLSEQQFYNMRQQAQQQQLNDPRNQQEELFNSRQQSNSQQQQLFNAGQQSFEQPQEFSNAGQQSNVQQQLFNAGQQSFEQHQKFNNAGQQSFEQQQQLFNAGQQQRMYNNMQTIDGQNMNNQFQGLSIHQSQIRSERPLILSQNILTQMHSKGVRKDIQLSAYDNREHGLVLPRGTSVQSSSVVVSGLKNLPVLPAMVYNAGPVPATHAIAYGRDGFYKGSAHLNQQMRTPYVRYVYSHIL</sequence>
<reference evidence="3 4" key="1">
    <citation type="journal article" date="2022" name="Nat. Ecol. Evol.">
        <title>A masculinizing supergene underlies an exaggerated male reproductive morph in a spider.</title>
        <authorList>
            <person name="Hendrickx F."/>
            <person name="De Corte Z."/>
            <person name="Sonet G."/>
            <person name="Van Belleghem S.M."/>
            <person name="Kostlbacher S."/>
            <person name="Vangestel C."/>
        </authorList>
    </citation>
    <scope>NUCLEOTIDE SEQUENCE [LARGE SCALE GENOMIC DNA]</scope>
    <source>
        <strain evidence="3">W744_W776</strain>
    </source>
</reference>
<feature type="compositionally biased region" description="Polar residues" evidence="1">
    <location>
        <begin position="84"/>
        <end position="102"/>
    </location>
</feature>
<gene>
    <name evidence="3" type="ORF">JTE90_008040</name>
</gene>
<feature type="compositionally biased region" description="Polar residues" evidence="1">
    <location>
        <begin position="165"/>
        <end position="180"/>
    </location>
</feature>
<evidence type="ECO:0000313" key="3">
    <source>
        <dbReference type="EMBL" id="KAG8188475.1"/>
    </source>
</evidence>
<evidence type="ECO:0000256" key="1">
    <source>
        <dbReference type="SAM" id="MobiDB-lite"/>
    </source>
</evidence>
<organism evidence="3 4">
    <name type="scientific">Oedothorax gibbosus</name>
    <dbReference type="NCBI Taxonomy" id="931172"/>
    <lineage>
        <taxon>Eukaryota</taxon>
        <taxon>Metazoa</taxon>
        <taxon>Ecdysozoa</taxon>
        <taxon>Arthropoda</taxon>
        <taxon>Chelicerata</taxon>
        <taxon>Arachnida</taxon>
        <taxon>Araneae</taxon>
        <taxon>Araneomorphae</taxon>
        <taxon>Entelegynae</taxon>
        <taxon>Araneoidea</taxon>
        <taxon>Linyphiidae</taxon>
        <taxon>Erigoninae</taxon>
        <taxon>Oedothorax</taxon>
    </lineage>
</organism>
<dbReference type="AlphaFoldDB" id="A0AAV6UVH3"/>
<name>A0AAV6UVH3_9ARAC</name>
<comment type="caution">
    <text evidence="3">The sequence shown here is derived from an EMBL/GenBank/DDBJ whole genome shotgun (WGS) entry which is preliminary data.</text>
</comment>
<accession>A0AAV6UVH3</accession>
<feature type="compositionally biased region" description="Low complexity" evidence="1">
    <location>
        <begin position="103"/>
        <end position="119"/>
    </location>
</feature>
<proteinExistence type="predicted"/>
<protein>
    <submittedName>
        <fullName evidence="3">Uncharacterized protein</fullName>
    </submittedName>
</protein>
<dbReference type="EMBL" id="JAFNEN010000238">
    <property type="protein sequence ID" value="KAG8188475.1"/>
    <property type="molecule type" value="Genomic_DNA"/>
</dbReference>
<feature type="chain" id="PRO_5043764725" evidence="2">
    <location>
        <begin position="19"/>
        <end position="442"/>
    </location>
</feature>
<feature type="signal peptide" evidence="2">
    <location>
        <begin position="1"/>
        <end position="18"/>
    </location>
</feature>
<keyword evidence="4" id="KW-1185">Reference proteome</keyword>
<keyword evidence="2" id="KW-0732">Signal</keyword>
<feature type="region of interest" description="Disordered" evidence="1">
    <location>
        <begin position="69"/>
        <end position="119"/>
    </location>
</feature>
<evidence type="ECO:0000313" key="4">
    <source>
        <dbReference type="Proteomes" id="UP000827092"/>
    </source>
</evidence>
<evidence type="ECO:0000256" key="2">
    <source>
        <dbReference type="SAM" id="SignalP"/>
    </source>
</evidence>
<feature type="compositionally biased region" description="Polar residues" evidence="1">
    <location>
        <begin position="244"/>
        <end position="265"/>
    </location>
</feature>
<feature type="compositionally biased region" description="Low complexity" evidence="1">
    <location>
        <begin position="232"/>
        <end position="243"/>
    </location>
</feature>
<dbReference type="Proteomes" id="UP000827092">
    <property type="component" value="Unassembled WGS sequence"/>
</dbReference>
<feature type="region of interest" description="Disordered" evidence="1">
    <location>
        <begin position="165"/>
        <end position="265"/>
    </location>
</feature>